<reference evidence="20" key="1">
    <citation type="submission" date="2016-04" db="EMBL/GenBank/DDBJ databases">
        <authorList>
            <person name="Evans L.H."/>
            <person name="Alamgir A."/>
            <person name="Owens N."/>
            <person name="Weber N.D."/>
            <person name="Virtaneva K."/>
            <person name="Barbian K."/>
            <person name="Babar A."/>
            <person name="Rosenke K."/>
        </authorList>
    </citation>
    <scope>NUCLEOTIDE SEQUENCE [LARGE SCALE GENOMIC DNA]</scope>
    <source>
        <strain evidence="20">CBS 101.48</strain>
    </source>
</reference>
<evidence type="ECO:0000256" key="14">
    <source>
        <dbReference type="ARBA" id="ARBA00023128"/>
    </source>
</evidence>
<comment type="pathway">
    <text evidence="4 17">Cofactor biosynthesis; tetrahydrofolylpolyglutamate biosynthesis.</text>
</comment>
<keyword evidence="12 18" id="KW-0067">ATP-binding</keyword>
<dbReference type="GO" id="GO:0004326">
    <property type="term" value="F:tetrahydrofolylpolyglutamate synthase activity"/>
    <property type="evidence" value="ECO:0007669"/>
    <property type="project" value="UniProtKB-EC"/>
</dbReference>
<dbReference type="GO" id="GO:0005759">
    <property type="term" value="C:mitochondrial matrix"/>
    <property type="evidence" value="ECO:0007669"/>
    <property type="project" value="UniProtKB-SubCell"/>
</dbReference>
<feature type="binding site" evidence="19">
    <location>
        <position position="200"/>
    </location>
    <ligand>
        <name>Mg(2+)</name>
        <dbReference type="ChEBI" id="CHEBI:18420"/>
        <label>1</label>
    </ligand>
</feature>
<dbReference type="Gene3D" id="3.40.1190.10">
    <property type="entry name" value="Mur-like, catalytic domain"/>
    <property type="match status" value="1"/>
</dbReference>
<evidence type="ECO:0000313" key="21">
    <source>
        <dbReference type="Proteomes" id="UP000078561"/>
    </source>
</evidence>
<dbReference type="AlphaFoldDB" id="A0A163K1F3"/>
<evidence type="ECO:0000256" key="5">
    <source>
        <dbReference type="ARBA" id="ARBA00008276"/>
    </source>
</evidence>
<comment type="subcellular location">
    <subcellularLocation>
        <location evidence="3">Cytoplasm</location>
    </subcellularLocation>
    <subcellularLocation>
        <location evidence="1">Mitochondrion inner membrane</location>
    </subcellularLocation>
    <subcellularLocation>
        <location evidence="2">Mitochondrion matrix</location>
    </subcellularLocation>
</comment>
<evidence type="ECO:0000256" key="19">
    <source>
        <dbReference type="PIRSR" id="PIRSR038895-2"/>
    </source>
</evidence>
<dbReference type="GO" id="GO:0046872">
    <property type="term" value="F:metal ion binding"/>
    <property type="evidence" value="ECO:0007669"/>
    <property type="project" value="UniProtKB-KW"/>
</dbReference>
<feature type="binding site" evidence="19">
    <location>
        <position position="228"/>
    </location>
    <ligand>
        <name>Mg(2+)</name>
        <dbReference type="ChEBI" id="CHEBI:18420"/>
        <label>2</label>
    </ligand>
</feature>
<evidence type="ECO:0000256" key="17">
    <source>
        <dbReference type="PIRNR" id="PIRNR038895"/>
    </source>
</evidence>
<keyword evidence="13 19" id="KW-0460">Magnesium</keyword>
<evidence type="ECO:0000256" key="12">
    <source>
        <dbReference type="ARBA" id="ARBA00022840"/>
    </source>
</evidence>
<keyword evidence="6" id="KW-0963">Cytoplasm</keyword>
<evidence type="ECO:0000256" key="4">
    <source>
        <dbReference type="ARBA" id="ARBA00005150"/>
    </source>
</evidence>
<feature type="binding site" evidence="18">
    <location>
        <position position="345"/>
    </location>
    <ligand>
        <name>ATP</name>
        <dbReference type="ChEBI" id="CHEBI:30616"/>
    </ligand>
</feature>
<dbReference type="InterPro" id="IPR036615">
    <property type="entry name" value="Mur_ligase_C_dom_sf"/>
</dbReference>
<evidence type="ECO:0000256" key="8">
    <source>
        <dbReference type="ARBA" id="ARBA00022598"/>
    </source>
</evidence>
<dbReference type="EMBL" id="LT554417">
    <property type="protein sequence ID" value="SAM04855.1"/>
    <property type="molecule type" value="Genomic_DNA"/>
</dbReference>
<dbReference type="GO" id="GO:0005829">
    <property type="term" value="C:cytosol"/>
    <property type="evidence" value="ECO:0007669"/>
    <property type="project" value="TreeGrafter"/>
</dbReference>
<dbReference type="PANTHER" id="PTHR11136:SF5">
    <property type="entry name" value="FOLYLPOLYGLUTAMATE SYNTHASE, MITOCHONDRIAL"/>
    <property type="match status" value="1"/>
</dbReference>
<dbReference type="InterPro" id="IPR018109">
    <property type="entry name" value="Folylpolyglutamate_synth_CS"/>
</dbReference>
<keyword evidence="7 17" id="KW-0554">One-carbon metabolism</keyword>
<dbReference type="SUPFAM" id="SSF53244">
    <property type="entry name" value="MurD-like peptide ligases, peptide-binding domain"/>
    <property type="match status" value="1"/>
</dbReference>
<dbReference type="InParanoid" id="A0A163K1F3"/>
<evidence type="ECO:0000256" key="3">
    <source>
        <dbReference type="ARBA" id="ARBA00004496"/>
    </source>
</evidence>
<keyword evidence="10 18" id="KW-0547">Nucleotide-binding</keyword>
<keyword evidence="15" id="KW-0472">Membrane</keyword>
<proteinExistence type="inferred from homology"/>
<comment type="function">
    <text evidence="17">Catalyzes conversion of folates to polyglutamate derivatives allowing concentration of folate compounds in the cell and the intracellular retention of these cofactors, which are important substrates for most of the folate-dependent enzymes that are involved in one-carbon transfer reactions involved in purine, pyrimidine and amino acid synthesis.</text>
</comment>
<evidence type="ECO:0000256" key="10">
    <source>
        <dbReference type="ARBA" id="ARBA00022741"/>
    </source>
</evidence>
<accession>A0A163K1F3</accession>
<evidence type="ECO:0000256" key="6">
    <source>
        <dbReference type="ARBA" id="ARBA00022490"/>
    </source>
</evidence>
<name>A0A163K1F3_ABSGL</name>
<dbReference type="GO" id="GO:0006730">
    <property type="term" value="P:one-carbon metabolic process"/>
    <property type="evidence" value="ECO:0007669"/>
    <property type="project" value="UniProtKB-KW"/>
</dbReference>
<dbReference type="InterPro" id="IPR001645">
    <property type="entry name" value="Folylpolyglutamate_synth"/>
</dbReference>
<evidence type="ECO:0000256" key="13">
    <source>
        <dbReference type="ARBA" id="ARBA00022842"/>
    </source>
</evidence>
<comment type="similarity">
    <text evidence="5 17">Belongs to the folylpolyglutamate synthase family.</text>
</comment>
<feature type="binding site" evidence="18">
    <location>
        <position position="371"/>
    </location>
    <ligand>
        <name>ATP</name>
        <dbReference type="ChEBI" id="CHEBI:30616"/>
    </ligand>
</feature>
<keyword evidence="9 19" id="KW-0479">Metal-binding</keyword>
<organism evidence="20">
    <name type="scientific">Absidia glauca</name>
    <name type="common">Pin mould</name>
    <dbReference type="NCBI Taxonomy" id="4829"/>
    <lineage>
        <taxon>Eukaryota</taxon>
        <taxon>Fungi</taxon>
        <taxon>Fungi incertae sedis</taxon>
        <taxon>Mucoromycota</taxon>
        <taxon>Mucoromycotina</taxon>
        <taxon>Mucoromycetes</taxon>
        <taxon>Mucorales</taxon>
        <taxon>Cunninghamellaceae</taxon>
        <taxon>Absidia</taxon>
    </lineage>
</organism>
<keyword evidence="8 17" id="KW-0436">Ligase</keyword>
<evidence type="ECO:0000256" key="1">
    <source>
        <dbReference type="ARBA" id="ARBA00004273"/>
    </source>
</evidence>
<dbReference type="InterPro" id="IPR036565">
    <property type="entry name" value="Mur-like_cat_sf"/>
</dbReference>
<dbReference type="Gene3D" id="3.90.190.20">
    <property type="entry name" value="Mur ligase, C-terminal domain"/>
    <property type="match status" value="1"/>
</dbReference>
<dbReference type="UniPathway" id="UPA00850"/>
<sequence>MSNTIRRFATLNRMPFTYSEAVNKLNSLQTNAALLEQLRKAGPRMNQYSLPEMRHYFKRIGYEPHDFDHLQIIHVTGTKGKGSTSALTQSILRHYPLDRPLRTGLFTSPHLVAVRERIRINGEPISEELFAKYSEDVWNRLENTKDQHIVFGQEGMTGDDAKKAIRDQRAHPDKPIYFRYLTLLALHAFVQEKVDVAILEVGIGGEFDSTNIIEKPVVCGITSLGLDHVNVLGHTIDQIAWHKSGIIKQNRPVVCFEQIPEAMEVVKQRAADKKAPLEIIHSSQVAALNGIEIGLAGVHQCYNALTAVSLSKKWLEECRGIEFNKDQPIPEGFHEGLKKVVWPGRGQRLPIANTKYASKVADDKNITWFLDGAHTMESLGVCTEWFKNTTSNNDVSRILVFNCTNGRDGPRLLSTVSQLQNSAAKFDHVVFTTNVTFREGYTTDNTNNTVSTADIVAMQKMLAESWLDQVPDFNKDNVHVVGSIEEGVDWTVDHSRNVPNKNIQVLTTGSLILVGNTLTVLGMPPQ</sequence>
<keyword evidence="14" id="KW-0496">Mitochondrion</keyword>
<comment type="cofactor">
    <cofactor evidence="17">
        <name>a monovalent cation</name>
        <dbReference type="ChEBI" id="CHEBI:60242"/>
    </cofactor>
    <text evidence="17">A monovalent cation.</text>
</comment>
<evidence type="ECO:0000256" key="2">
    <source>
        <dbReference type="ARBA" id="ARBA00004305"/>
    </source>
</evidence>
<evidence type="ECO:0000256" key="18">
    <source>
        <dbReference type="PIRSR" id="PIRSR038895-1"/>
    </source>
</evidence>
<evidence type="ECO:0000256" key="15">
    <source>
        <dbReference type="ARBA" id="ARBA00023136"/>
    </source>
</evidence>
<dbReference type="InterPro" id="IPR023600">
    <property type="entry name" value="Folylpolyglutamate_synth_euk"/>
</dbReference>
<dbReference type="GO" id="GO:0005524">
    <property type="term" value="F:ATP binding"/>
    <property type="evidence" value="ECO:0007669"/>
    <property type="project" value="UniProtKB-KW"/>
</dbReference>
<keyword evidence="11" id="KW-0999">Mitochondrion inner membrane</keyword>
<feature type="binding site" evidence="19">
    <location>
        <position position="108"/>
    </location>
    <ligand>
        <name>Mg(2+)</name>
        <dbReference type="ChEBI" id="CHEBI:18420"/>
        <label>1</label>
    </ligand>
</feature>
<evidence type="ECO:0000313" key="20">
    <source>
        <dbReference type="EMBL" id="SAM04855.1"/>
    </source>
</evidence>
<evidence type="ECO:0000256" key="16">
    <source>
        <dbReference type="ARBA" id="ARBA00047493"/>
    </source>
</evidence>
<evidence type="ECO:0000256" key="7">
    <source>
        <dbReference type="ARBA" id="ARBA00022563"/>
    </source>
</evidence>
<comment type="catalytic activity">
    <reaction evidence="16 17">
        <text>(6S)-5,6,7,8-tetrahydrofolyl-(gamma-L-Glu)(n) + L-glutamate + ATP = (6S)-5,6,7,8-tetrahydrofolyl-(gamma-L-Glu)(n+1) + ADP + phosphate + H(+)</text>
        <dbReference type="Rhea" id="RHEA:10580"/>
        <dbReference type="Rhea" id="RHEA-COMP:14738"/>
        <dbReference type="Rhea" id="RHEA-COMP:14740"/>
        <dbReference type="ChEBI" id="CHEBI:15378"/>
        <dbReference type="ChEBI" id="CHEBI:29985"/>
        <dbReference type="ChEBI" id="CHEBI:30616"/>
        <dbReference type="ChEBI" id="CHEBI:43474"/>
        <dbReference type="ChEBI" id="CHEBI:141005"/>
        <dbReference type="ChEBI" id="CHEBI:456216"/>
        <dbReference type="EC" id="6.3.2.17"/>
    </reaction>
</comment>
<dbReference type="SUPFAM" id="SSF53623">
    <property type="entry name" value="MurD-like peptide ligases, catalytic domain"/>
    <property type="match status" value="1"/>
</dbReference>
<dbReference type="STRING" id="4829.A0A163K1F3"/>
<keyword evidence="21" id="KW-1185">Reference proteome</keyword>
<dbReference type="OrthoDB" id="5212574at2759"/>
<dbReference type="PANTHER" id="PTHR11136">
    <property type="entry name" value="FOLYLPOLYGLUTAMATE SYNTHASE-RELATED"/>
    <property type="match status" value="1"/>
</dbReference>
<protein>
    <recommendedName>
        <fullName evidence="17">Folylpolyglutamate synthase</fullName>
        <ecNumber evidence="17">6.3.2.17</ecNumber>
    </recommendedName>
    <alternativeName>
        <fullName evidence="17">Folylpoly-gamma-glutamate synthetase</fullName>
    </alternativeName>
    <alternativeName>
        <fullName evidence="17">Tetrahydrofolylpolyglutamate synthase</fullName>
    </alternativeName>
</protein>
<dbReference type="Proteomes" id="UP000078561">
    <property type="component" value="Unassembled WGS sequence"/>
</dbReference>
<dbReference type="PIRSF" id="PIRSF038895">
    <property type="entry name" value="FPGS"/>
    <property type="match status" value="1"/>
</dbReference>
<dbReference type="FunCoup" id="A0A163K1F3">
    <property type="interactions" value="563"/>
</dbReference>
<dbReference type="GO" id="GO:0005743">
    <property type="term" value="C:mitochondrial inner membrane"/>
    <property type="evidence" value="ECO:0007669"/>
    <property type="project" value="UniProtKB-SubCell"/>
</dbReference>
<dbReference type="PROSITE" id="PS01012">
    <property type="entry name" value="FOLYLPOLYGLU_SYNT_2"/>
    <property type="match status" value="1"/>
</dbReference>
<dbReference type="OMA" id="LMSYHVF"/>
<evidence type="ECO:0000256" key="9">
    <source>
        <dbReference type="ARBA" id="ARBA00022723"/>
    </source>
</evidence>
<gene>
    <name evidence="20" type="primary">ABSGL_10721.1 scaffold 12033</name>
</gene>
<dbReference type="NCBIfam" id="TIGR01499">
    <property type="entry name" value="folC"/>
    <property type="match status" value="1"/>
</dbReference>
<dbReference type="EC" id="6.3.2.17" evidence="17"/>
<evidence type="ECO:0000256" key="11">
    <source>
        <dbReference type="ARBA" id="ARBA00022792"/>
    </source>
</evidence>